<feature type="chain" id="PRO_5046768901" evidence="1">
    <location>
        <begin position="27"/>
        <end position="131"/>
    </location>
</feature>
<protein>
    <submittedName>
        <fullName evidence="2">Uncharacterized protein</fullName>
    </submittedName>
</protein>
<comment type="caution">
    <text evidence="2">The sequence shown here is derived from an EMBL/GenBank/DDBJ whole genome shotgun (WGS) entry which is preliminary data.</text>
</comment>
<accession>A0ABP7DS76</accession>
<organism evidence="2 3">
    <name type="scientific">Sphingomonas cynarae</name>
    <dbReference type="NCBI Taxonomy" id="930197"/>
    <lineage>
        <taxon>Bacteria</taxon>
        <taxon>Pseudomonadati</taxon>
        <taxon>Pseudomonadota</taxon>
        <taxon>Alphaproteobacteria</taxon>
        <taxon>Sphingomonadales</taxon>
        <taxon>Sphingomonadaceae</taxon>
        <taxon>Sphingomonas</taxon>
    </lineage>
</organism>
<feature type="signal peptide" evidence="1">
    <location>
        <begin position="1"/>
        <end position="26"/>
    </location>
</feature>
<dbReference type="EMBL" id="BAABBF010000003">
    <property type="protein sequence ID" value="GAA3709173.1"/>
    <property type="molecule type" value="Genomic_DNA"/>
</dbReference>
<proteinExistence type="predicted"/>
<gene>
    <name evidence="2" type="ORF">GCM10022268_18090</name>
</gene>
<reference evidence="3" key="1">
    <citation type="journal article" date="2019" name="Int. J. Syst. Evol. Microbiol.">
        <title>The Global Catalogue of Microorganisms (GCM) 10K type strain sequencing project: providing services to taxonomists for standard genome sequencing and annotation.</title>
        <authorList>
            <consortium name="The Broad Institute Genomics Platform"/>
            <consortium name="The Broad Institute Genome Sequencing Center for Infectious Disease"/>
            <person name="Wu L."/>
            <person name="Ma J."/>
        </authorList>
    </citation>
    <scope>NUCLEOTIDE SEQUENCE [LARGE SCALE GENOMIC DNA]</scope>
    <source>
        <strain evidence="3">JCM 17498</strain>
    </source>
</reference>
<sequence>MQAIRHKELPMILSLLLAAAATQAPAAAPARLSPEAADARCVVVLGFINTQGKLTPERAEAVKNGTIYYLGKLRGRNPGVNLPATLDAAAKLATAQKVNVGPEAQRCGAELAQLGAATARPAGMPPTPRKP</sequence>
<keyword evidence="1" id="KW-0732">Signal</keyword>
<name>A0ABP7DS76_9SPHN</name>
<evidence type="ECO:0000256" key="1">
    <source>
        <dbReference type="SAM" id="SignalP"/>
    </source>
</evidence>
<keyword evidence="3" id="KW-1185">Reference proteome</keyword>
<evidence type="ECO:0000313" key="2">
    <source>
        <dbReference type="EMBL" id="GAA3709173.1"/>
    </source>
</evidence>
<evidence type="ECO:0000313" key="3">
    <source>
        <dbReference type="Proteomes" id="UP001500523"/>
    </source>
</evidence>
<dbReference type="Proteomes" id="UP001500523">
    <property type="component" value="Unassembled WGS sequence"/>
</dbReference>